<organism evidence="1 2">
    <name type="scientific">Porphyra umbilicalis</name>
    <name type="common">Purple laver</name>
    <name type="synonym">Red alga</name>
    <dbReference type="NCBI Taxonomy" id="2786"/>
    <lineage>
        <taxon>Eukaryota</taxon>
        <taxon>Rhodophyta</taxon>
        <taxon>Bangiophyceae</taxon>
        <taxon>Bangiales</taxon>
        <taxon>Bangiaceae</taxon>
        <taxon>Porphyra</taxon>
    </lineage>
</organism>
<dbReference type="AlphaFoldDB" id="A0A1X6P1R9"/>
<reference evidence="1 2" key="1">
    <citation type="submission" date="2017-03" db="EMBL/GenBank/DDBJ databases">
        <title>WGS assembly of Porphyra umbilicalis.</title>
        <authorList>
            <person name="Brawley S.H."/>
            <person name="Blouin N.A."/>
            <person name="Ficko-Blean E."/>
            <person name="Wheeler G.L."/>
            <person name="Lohr M."/>
            <person name="Goodson H.V."/>
            <person name="Jenkins J.W."/>
            <person name="Blaby-Haas C.E."/>
            <person name="Helliwell K.E."/>
            <person name="Chan C."/>
            <person name="Marriage T."/>
            <person name="Bhattacharya D."/>
            <person name="Klein A.S."/>
            <person name="Badis Y."/>
            <person name="Brodie J."/>
            <person name="Cao Y."/>
            <person name="Collen J."/>
            <person name="Dittami S.M."/>
            <person name="Gachon C.M."/>
            <person name="Green B.R."/>
            <person name="Karpowicz S."/>
            <person name="Kim J.W."/>
            <person name="Kudahl U."/>
            <person name="Lin S."/>
            <person name="Michel G."/>
            <person name="Mittag M."/>
            <person name="Olson B.J."/>
            <person name="Pangilinan J."/>
            <person name="Peng Y."/>
            <person name="Qiu H."/>
            <person name="Shu S."/>
            <person name="Singer J.T."/>
            <person name="Smith A.G."/>
            <person name="Sprecher B.N."/>
            <person name="Wagner V."/>
            <person name="Wang W."/>
            <person name="Wang Z.-Y."/>
            <person name="Yan J."/>
            <person name="Yarish C."/>
            <person name="Zoeuner-Riek S."/>
            <person name="Zhuang Y."/>
            <person name="Zou Y."/>
            <person name="Lindquist E.A."/>
            <person name="Grimwood J."/>
            <person name="Barry K."/>
            <person name="Rokhsar D.S."/>
            <person name="Schmutz J."/>
            <person name="Stiller J.W."/>
            <person name="Grossman A.R."/>
            <person name="Prochnik S.E."/>
        </authorList>
    </citation>
    <scope>NUCLEOTIDE SEQUENCE [LARGE SCALE GENOMIC DNA]</scope>
    <source>
        <strain evidence="1">4086291</strain>
    </source>
</reference>
<keyword evidence="2" id="KW-1185">Reference proteome</keyword>
<proteinExistence type="predicted"/>
<dbReference type="Gene3D" id="3.40.50.150">
    <property type="entry name" value="Vaccinia Virus protein VP39"/>
    <property type="match status" value="1"/>
</dbReference>
<dbReference type="EMBL" id="KV918929">
    <property type="protein sequence ID" value="OSX74812.1"/>
    <property type="molecule type" value="Genomic_DNA"/>
</dbReference>
<name>A0A1X6P1R9_PORUM</name>
<accession>A0A1X6P1R9</accession>
<dbReference type="Proteomes" id="UP000218209">
    <property type="component" value="Unassembled WGS sequence"/>
</dbReference>
<dbReference type="OrthoDB" id="4473at2759"/>
<sequence>MTPAEARLIRSAMFPSMRYLEYGSGGSTIPFGRLASVAYSVEHDAEWCERMKPTLIATPHISMVCSPVARAPAGSGGWGSRTPFDAADFATFRAYVHAPDALPPAAFDVVLIDGRARLACALYVLRKLTPTSVVIIHDGNRKRYQHVAKYYTEVGRETGGKGAVLLRPRKKFVGVALADADIEAAYAKVARIRAGWHKSDRARALVRVAKKRGPAAAGGKATKRGAAGA</sequence>
<evidence type="ECO:0008006" key="3">
    <source>
        <dbReference type="Google" id="ProtNLM"/>
    </source>
</evidence>
<dbReference type="SUPFAM" id="SSF53335">
    <property type="entry name" value="S-adenosyl-L-methionine-dependent methyltransferases"/>
    <property type="match status" value="1"/>
</dbReference>
<gene>
    <name evidence="1" type="ORF">BU14_0266s0003</name>
</gene>
<dbReference type="InterPro" id="IPR029063">
    <property type="entry name" value="SAM-dependent_MTases_sf"/>
</dbReference>
<evidence type="ECO:0000313" key="2">
    <source>
        <dbReference type="Proteomes" id="UP000218209"/>
    </source>
</evidence>
<protein>
    <recommendedName>
        <fullName evidence="3">Class I SAM-dependent methyltransferase</fullName>
    </recommendedName>
</protein>
<evidence type="ECO:0000313" key="1">
    <source>
        <dbReference type="EMBL" id="OSX74812.1"/>
    </source>
</evidence>